<feature type="signal peptide" evidence="1">
    <location>
        <begin position="1"/>
        <end position="22"/>
    </location>
</feature>
<dbReference type="SMR" id="Q4R189"/>
<accession>Q4R189</accession>
<proteinExistence type="evidence at transcript level"/>
<dbReference type="EMBL" id="AB219068">
    <property type="protein sequence ID" value="BAE02558.1"/>
    <property type="molecule type" value="mRNA"/>
</dbReference>
<reference evidence="2" key="1">
    <citation type="journal article" date="2005" name="J. Vet. Med. Sci.">
        <title>Random sequencing of cDNA library derived from partially-fed adult female Haemaphysalis longicornis salivary gland.</title>
        <authorList>
            <person name="Nakajima C."/>
            <person name="da Silva I."/>
            <person name="Imamura S."/>
            <person name="Konnai S."/>
            <person name="Ohashi K."/>
            <person name="Onuma M."/>
        </authorList>
    </citation>
    <scope>NUCLEOTIDE SEQUENCE</scope>
    <source>
        <tissue evidence="2">Salivary gland</tissue>
    </source>
</reference>
<keyword evidence="1" id="KW-0732">Signal</keyword>
<organism evidence="2">
    <name type="scientific">Haemaphysalis longicornis</name>
    <name type="common">Bush tick</name>
    <dbReference type="NCBI Taxonomy" id="44386"/>
    <lineage>
        <taxon>Eukaryota</taxon>
        <taxon>Metazoa</taxon>
        <taxon>Ecdysozoa</taxon>
        <taxon>Arthropoda</taxon>
        <taxon>Chelicerata</taxon>
        <taxon>Arachnida</taxon>
        <taxon>Acari</taxon>
        <taxon>Parasitiformes</taxon>
        <taxon>Ixodida</taxon>
        <taxon>Ixodoidea</taxon>
        <taxon>Ixodidae</taxon>
        <taxon>Haemaphysalinae</taxon>
        <taxon>Haemaphysalis</taxon>
    </lineage>
</organism>
<name>Q4R189_HAELO</name>
<dbReference type="AlphaFoldDB" id="Q4R189"/>
<gene>
    <name evidence="2" type="primary">HLSG-g22</name>
</gene>
<evidence type="ECO:0000256" key="1">
    <source>
        <dbReference type="SAM" id="SignalP"/>
    </source>
</evidence>
<sequence>MKLHTTIVLLSIAVLLAQRCEGDDARVLQCGSPCKNGSSNKCDAPCGCQKCGDQGVGYCGFSPIRVSGR</sequence>
<feature type="chain" id="PRO_5004242795" evidence="1">
    <location>
        <begin position="23"/>
        <end position="69"/>
    </location>
</feature>
<evidence type="ECO:0000313" key="2">
    <source>
        <dbReference type="EMBL" id="BAE02558.1"/>
    </source>
</evidence>
<protein>
    <submittedName>
        <fullName evidence="2">Uncharacterized protein HLSG-g22</fullName>
    </submittedName>
</protein>